<dbReference type="PROSITE" id="PS50880">
    <property type="entry name" value="TOPRIM"/>
    <property type="match status" value="1"/>
</dbReference>
<dbReference type="InterPro" id="IPR013824">
    <property type="entry name" value="Topo_IA_cen_sub1"/>
</dbReference>
<keyword evidence="8 10" id="KW-0238">DNA-binding</keyword>
<dbReference type="GO" id="GO:0005694">
    <property type="term" value="C:chromosome"/>
    <property type="evidence" value="ECO:0007669"/>
    <property type="project" value="InterPro"/>
</dbReference>
<dbReference type="Gene3D" id="2.70.20.10">
    <property type="entry name" value="Topoisomerase I, domain 3"/>
    <property type="match status" value="1"/>
</dbReference>
<keyword evidence="14" id="KW-1185">Reference proteome</keyword>
<dbReference type="GO" id="GO:0003677">
    <property type="term" value="F:DNA binding"/>
    <property type="evidence" value="ECO:0007669"/>
    <property type="project" value="UniProtKB-KW"/>
</dbReference>
<dbReference type="HAMAP" id="MF_00952">
    <property type="entry name" value="Topoisom_1_prok"/>
    <property type="match status" value="1"/>
</dbReference>
<protein>
    <recommendedName>
        <fullName evidence="10">DNA topoisomerase 1</fullName>
        <ecNumber evidence="10">5.6.2.1</ecNumber>
    </recommendedName>
    <alternativeName>
        <fullName evidence="10">DNA topoisomerase I</fullName>
    </alternativeName>
</protein>
<feature type="site" description="Interaction with DNA" evidence="10">
    <location>
        <position position="302"/>
    </location>
</feature>
<dbReference type="GO" id="GO:0003917">
    <property type="term" value="F:DNA topoisomerase type I (single strand cut, ATP-independent) activity"/>
    <property type="evidence" value="ECO:0007669"/>
    <property type="project" value="UniProtKB-UniRule"/>
</dbReference>
<dbReference type="PROSITE" id="PS00396">
    <property type="entry name" value="TOPO_IA_1"/>
    <property type="match status" value="1"/>
</dbReference>
<dbReference type="InterPro" id="IPR013825">
    <property type="entry name" value="Topo_IA_cen_sub2"/>
</dbReference>
<dbReference type="Pfam" id="PF01131">
    <property type="entry name" value="Topoisom_bac"/>
    <property type="match status" value="1"/>
</dbReference>
<dbReference type="SMART" id="SM00436">
    <property type="entry name" value="TOP1Bc"/>
    <property type="match status" value="1"/>
</dbReference>
<feature type="site" description="Interaction with DNA" evidence="10">
    <location>
        <position position="149"/>
    </location>
</feature>
<proteinExistence type="inferred from homology"/>
<evidence type="ECO:0000256" key="1">
    <source>
        <dbReference type="ARBA" id="ARBA00000213"/>
    </source>
</evidence>
<dbReference type="EC" id="5.6.2.1" evidence="10"/>
<dbReference type="InterPro" id="IPR028612">
    <property type="entry name" value="Topoisom_1_IA"/>
</dbReference>
<dbReference type="GO" id="GO:0006265">
    <property type="term" value="P:DNA topological change"/>
    <property type="evidence" value="ECO:0007669"/>
    <property type="project" value="UniProtKB-UniRule"/>
</dbReference>
<gene>
    <name evidence="10" type="primary">topA</name>
    <name evidence="13" type="ordered locus">Amet_2735</name>
</gene>
<dbReference type="HOGENOM" id="CLU_002929_4_3_9"/>
<comment type="similarity">
    <text evidence="2 10">Belongs to the type IA topoisomerase family.</text>
</comment>
<evidence type="ECO:0000259" key="11">
    <source>
        <dbReference type="PROSITE" id="PS50880"/>
    </source>
</evidence>
<dbReference type="Gene3D" id="3.30.65.10">
    <property type="entry name" value="Bacterial Topoisomerase I, domain 1"/>
    <property type="match status" value="2"/>
</dbReference>
<dbReference type="InterPro" id="IPR013498">
    <property type="entry name" value="Topo_IA_Znf"/>
</dbReference>
<keyword evidence="7 10" id="KW-0799">Topoisomerase</keyword>
<dbReference type="SUPFAM" id="SSF56712">
    <property type="entry name" value="Prokaryotic type I DNA topoisomerase"/>
    <property type="match status" value="1"/>
</dbReference>
<dbReference type="PROSITE" id="PS52039">
    <property type="entry name" value="TOPO_IA_2"/>
    <property type="match status" value="1"/>
</dbReference>
<accession>A6TRR8</accession>
<evidence type="ECO:0000256" key="7">
    <source>
        <dbReference type="ARBA" id="ARBA00023029"/>
    </source>
</evidence>
<dbReference type="InterPro" id="IPR013497">
    <property type="entry name" value="Topo_IA_cen"/>
</dbReference>
<dbReference type="Gene3D" id="3.40.50.140">
    <property type="match status" value="1"/>
</dbReference>
<sequence>MAKSLVIVESPAKAKTIEKFLGKRNYIVKASVGHVIDLPKSKLGVDIDKDYEPQYITIRGKGPVLKEIRTEAKKAKRIYLATDPDREGEAISWHLANALNIDKNEACRIEFNEITKNAIKSAIKTPRKINHDLVDAQQARRVLDRLVGYKISPLLWQKIRRGLSAGRVQSVATKMIKDREVEINAFQPEEYWSLILQVQNMQKEKFEVKFQSDHLGNKDIKSEDEINIIINKIKDKQLMITEVKQGEKKRNPSLPFTTSTLQQEASNKLGYSTKKTMSLAQQLYEGIELGKEGSVGLVTYIRTDSTRISEEASQHVAQYITEKIGEHYLQKSTIVKKGKKSVQDAHEAIRPTDVTRSPDVMKPYLKKDQYKLYKLIWERFVASRMEPALFDTLSITLDVEGVTFKANGSRLRFEGFLKVYSLASRSEDTDLPVLNKDELTSIVEIDPKQHFTQPPPRYTEASLVRAMEEQGIGRPSTYSPTIATILSRGYVEREGRNLLPTELGILVTGILEDFFSQIIDVHFSAELENQLDEIEEGKKGWKSLIEDFYPSFEEMLKVAEEHIEEIHLVEESDEICDQCDAPMVIKHGRYGKFLACSSYPDCTFTKPIVHKIDVKCPKCEDGEIVERKSKKGRLFYGCSGFPSCRFVSWAKPINEKCPQCNEILAHKKTKKSEKITCTNSECKYERLIEDENEK</sequence>
<feature type="site" description="Interaction with DNA" evidence="10">
    <location>
        <position position="141"/>
    </location>
</feature>
<reference evidence="14" key="1">
    <citation type="journal article" date="2016" name="Genome Announc.">
        <title>Complete genome sequence of Alkaliphilus metalliredigens strain QYMF, an alkaliphilic and metal-reducing bacterium isolated from borax-contaminated leachate ponds.</title>
        <authorList>
            <person name="Hwang C."/>
            <person name="Copeland A."/>
            <person name="Lucas S."/>
            <person name="Lapidus A."/>
            <person name="Barry K."/>
            <person name="Detter J.C."/>
            <person name="Glavina Del Rio T."/>
            <person name="Hammon N."/>
            <person name="Israni S."/>
            <person name="Dalin E."/>
            <person name="Tice H."/>
            <person name="Pitluck S."/>
            <person name="Chertkov O."/>
            <person name="Brettin T."/>
            <person name="Bruce D."/>
            <person name="Han C."/>
            <person name="Schmutz J."/>
            <person name="Larimer F."/>
            <person name="Land M.L."/>
            <person name="Hauser L."/>
            <person name="Kyrpides N."/>
            <person name="Mikhailova N."/>
            <person name="Ye Q."/>
            <person name="Zhou J."/>
            <person name="Richardson P."/>
            <person name="Fields M.W."/>
        </authorList>
    </citation>
    <scope>NUCLEOTIDE SEQUENCE [LARGE SCALE GENOMIC DNA]</scope>
    <source>
        <strain evidence="14">QYMF</strain>
    </source>
</reference>
<dbReference type="RefSeq" id="WP_012063858.1">
    <property type="nucleotide sequence ID" value="NC_009633.1"/>
</dbReference>
<dbReference type="InterPro" id="IPR023406">
    <property type="entry name" value="Topo_IA_AS"/>
</dbReference>
<evidence type="ECO:0000313" key="14">
    <source>
        <dbReference type="Proteomes" id="UP000001572"/>
    </source>
</evidence>
<feature type="site" description="Interaction with DNA" evidence="10">
    <location>
        <position position="140"/>
    </location>
</feature>
<keyword evidence="3" id="KW-0479">Metal-binding</keyword>
<comment type="catalytic activity">
    <reaction evidence="1 10">
        <text>ATP-independent breakage of single-stranded DNA, followed by passage and rejoining.</text>
        <dbReference type="EC" id="5.6.2.1"/>
    </reaction>
</comment>
<dbReference type="Pfam" id="PF01396">
    <property type="entry name" value="Zn_ribbon_Top1"/>
    <property type="match status" value="3"/>
</dbReference>
<feature type="region of interest" description="Interaction with DNA" evidence="10">
    <location>
        <begin position="164"/>
        <end position="169"/>
    </location>
</feature>
<keyword evidence="6" id="KW-0460">Magnesium</keyword>
<feature type="site" description="Interaction with DNA" evidence="10">
    <location>
        <position position="144"/>
    </location>
</feature>
<organism evidence="13 14">
    <name type="scientific">Alkaliphilus metalliredigens (strain QYMF)</name>
    <dbReference type="NCBI Taxonomy" id="293826"/>
    <lineage>
        <taxon>Bacteria</taxon>
        <taxon>Bacillati</taxon>
        <taxon>Bacillota</taxon>
        <taxon>Clostridia</taxon>
        <taxon>Peptostreptococcales</taxon>
        <taxon>Natronincolaceae</taxon>
        <taxon>Alkaliphilus</taxon>
    </lineage>
</organism>
<dbReference type="CDD" id="cd00186">
    <property type="entry name" value="TOP1Ac"/>
    <property type="match status" value="1"/>
</dbReference>
<dbReference type="InterPro" id="IPR000380">
    <property type="entry name" value="Topo_IA"/>
</dbReference>
<name>A6TRR8_ALKMQ</name>
<dbReference type="CDD" id="cd03363">
    <property type="entry name" value="TOPRIM_TopoIA_TopoI"/>
    <property type="match status" value="1"/>
</dbReference>
<feature type="site" description="Interaction with DNA" evidence="10">
    <location>
        <position position="156"/>
    </location>
</feature>
<keyword evidence="5" id="KW-0862">Zinc</keyword>
<dbReference type="InterPro" id="IPR003602">
    <property type="entry name" value="Topo_IA_DNA-bd_dom"/>
</dbReference>
<dbReference type="Gene3D" id="1.10.290.10">
    <property type="entry name" value="Topoisomerase I, domain 4"/>
    <property type="match status" value="1"/>
</dbReference>
<feature type="site" description="Interaction with DNA" evidence="10">
    <location>
        <position position="488"/>
    </location>
</feature>
<evidence type="ECO:0000256" key="5">
    <source>
        <dbReference type="ARBA" id="ARBA00022833"/>
    </source>
</evidence>
<evidence type="ECO:0000256" key="10">
    <source>
        <dbReference type="HAMAP-Rule" id="MF_00952"/>
    </source>
</evidence>
<dbReference type="InterPro" id="IPR005733">
    <property type="entry name" value="TopoI_bac-type"/>
</dbReference>
<dbReference type="Gene3D" id="1.10.460.10">
    <property type="entry name" value="Topoisomerase I, domain 2"/>
    <property type="match status" value="1"/>
</dbReference>
<dbReference type="PRINTS" id="PR00417">
    <property type="entry name" value="PRTPISMRASEI"/>
</dbReference>
<dbReference type="KEGG" id="amt:Amet_2735"/>
<evidence type="ECO:0000256" key="8">
    <source>
        <dbReference type="ARBA" id="ARBA00023125"/>
    </source>
</evidence>
<dbReference type="SUPFAM" id="SSF57783">
    <property type="entry name" value="Zinc beta-ribbon"/>
    <property type="match status" value="1"/>
</dbReference>
<comment type="function">
    <text evidence="10">Releases the supercoiling and torsional tension of DNA, which is introduced during the DNA replication and transcription, by transiently cleaving and rejoining one strand of the DNA duplex. Introduces a single-strand break via transesterification at a target site in duplex DNA. The scissile phosphodiester is attacked by the catalytic tyrosine of the enzyme, resulting in the formation of a DNA-(5'-phosphotyrosyl)-enzyme intermediate and the expulsion of a 3'-OH DNA strand. The free DNA strand then undergoes passage around the unbroken strand, thus removing DNA supercoils. Finally, in the religation step, the DNA 3'-OH attacks the covalent intermediate to expel the active-site tyrosine and restore the DNA phosphodiester backbone.</text>
</comment>
<dbReference type="InterPro" id="IPR023405">
    <property type="entry name" value="Topo_IA_core_domain"/>
</dbReference>
<evidence type="ECO:0000256" key="9">
    <source>
        <dbReference type="ARBA" id="ARBA00023235"/>
    </source>
</evidence>
<evidence type="ECO:0000256" key="3">
    <source>
        <dbReference type="ARBA" id="ARBA00022723"/>
    </source>
</evidence>
<dbReference type="STRING" id="293826.Amet_2735"/>
<dbReference type="InterPro" id="IPR003601">
    <property type="entry name" value="Topo_IA_2"/>
</dbReference>
<feature type="domain" description="Topo IA-type catalytic" evidence="12">
    <location>
        <begin position="130"/>
        <end position="556"/>
    </location>
</feature>
<evidence type="ECO:0000256" key="6">
    <source>
        <dbReference type="ARBA" id="ARBA00022842"/>
    </source>
</evidence>
<keyword evidence="9 10" id="KW-0413">Isomerase</keyword>
<dbReference type="PANTHER" id="PTHR42785:SF1">
    <property type="entry name" value="DNA TOPOISOMERASE"/>
    <property type="match status" value="1"/>
</dbReference>
<comment type="subunit">
    <text evidence="10">Monomer.</text>
</comment>
<dbReference type="AlphaFoldDB" id="A6TRR8"/>
<evidence type="ECO:0000256" key="4">
    <source>
        <dbReference type="ARBA" id="ARBA00022771"/>
    </source>
</evidence>
<evidence type="ECO:0000313" key="13">
    <source>
        <dbReference type="EMBL" id="ABR48886.1"/>
    </source>
</evidence>
<feature type="domain" description="Toprim" evidence="11">
    <location>
        <begin position="3"/>
        <end position="114"/>
    </location>
</feature>
<evidence type="ECO:0000259" key="12">
    <source>
        <dbReference type="PROSITE" id="PS52039"/>
    </source>
</evidence>
<evidence type="ECO:0000256" key="2">
    <source>
        <dbReference type="ARBA" id="ARBA00009446"/>
    </source>
</evidence>
<dbReference type="eggNOG" id="COG0550">
    <property type="taxonomic scope" value="Bacteria"/>
</dbReference>
<dbReference type="GO" id="GO:0008270">
    <property type="term" value="F:zinc ion binding"/>
    <property type="evidence" value="ECO:0007669"/>
    <property type="project" value="UniProtKB-KW"/>
</dbReference>
<dbReference type="InterPro" id="IPR006171">
    <property type="entry name" value="TOPRIM_dom"/>
</dbReference>
<dbReference type="SMART" id="SM00493">
    <property type="entry name" value="TOPRIM"/>
    <property type="match status" value="1"/>
</dbReference>
<dbReference type="SMART" id="SM00437">
    <property type="entry name" value="TOP1Ac"/>
    <property type="match status" value="1"/>
</dbReference>
<dbReference type="NCBIfam" id="TIGR01051">
    <property type="entry name" value="topA_bact"/>
    <property type="match status" value="1"/>
</dbReference>
<dbReference type="Proteomes" id="UP000001572">
    <property type="component" value="Chromosome"/>
</dbReference>
<dbReference type="InterPro" id="IPR034149">
    <property type="entry name" value="TOPRIM_TopoI"/>
</dbReference>
<dbReference type="InterPro" id="IPR013826">
    <property type="entry name" value="Topo_IA_cen_sub3"/>
</dbReference>
<dbReference type="Pfam" id="PF01751">
    <property type="entry name" value="Toprim"/>
    <property type="match status" value="1"/>
</dbReference>
<dbReference type="OrthoDB" id="9804262at2"/>
<keyword evidence="4" id="KW-0863">Zinc-finger</keyword>
<feature type="site" description="Interaction with DNA" evidence="10">
    <location>
        <position position="34"/>
    </location>
</feature>
<dbReference type="EMBL" id="CP000724">
    <property type="protein sequence ID" value="ABR48886.1"/>
    <property type="molecule type" value="Genomic_DNA"/>
</dbReference>
<feature type="active site" description="O-(5'-phospho-DNA)-tyrosine intermediate" evidence="10">
    <location>
        <position position="300"/>
    </location>
</feature>
<dbReference type="PANTHER" id="PTHR42785">
    <property type="entry name" value="DNA TOPOISOMERASE, TYPE IA, CORE"/>
    <property type="match status" value="1"/>
</dbReference>